<dbReference type="Proteomes" id="UP000837803">
    <property type="component" value="Unassembled WGS sequence"/>
</dbReference>
<dbReference type="NCBIfam" id="TIGR04019">
    <property type="entry name" value="B_thiol_YtxJ"/>
    <property type="match status" value="1"/>
</dbReference>
<protein>
    <recommendedName>
        <fullName evidence="3">Bacillithiol system redox-active protein YtxJ</fullName>
    </recommendedName>
</protein>
<reference evidence="1" key="1">
    <citation type="submission" date="2021-12" db="EMBL/GenBank/DDBJ databases">
        <authorList>
            <person name="Rodrigo-Torres L."/>
            <person name="Arahal R. D."/>
            <person name="Lucena T."/>
        </authorList>
    </citation>
    <scope>NUCLEOTIDE SEQUENCE</scope>
    <source>
        <strain evidence="1">CECT 8419</strain>
    </source>
</reference>
<evidence type="ECO:0000313" key="1">
    <source>
        <dbReference type="EMBL" id="CAH0999733.1"/>
    </source>
</evidence>
<proteinExistence type="predicted"/>
<gene>
    <name evidence="1" type="ORF">LEM8419_01033</name>
</gene>
<evidence type="ECO:0000313" key="2">
    <source>
        <dbReference type="Proteomes" id="UP000837803"/>
    </source>
</evidence>
<dbReference type="InterPro" id="IPR036249">
    <property type="entry name" value="Thioredoxin-like_sf"/>
</dbReference>
<dbReference type="EMBL" id="CAKLPZ010000001">
    <property type="protein sequence ID" value="CAH0999733.1"/>
    <property type="molecule type" value="Genomic_DNA"/>
</dbReference>
<accession>A0ABM9AZ30</accession>
<evidence type="ECO:0008006" key="3">
    <source>
        <dbReference type="Google" id="ProtNLM"/>
    </source>
</evidence>
<dbReference type="Gene3D" id="3.40.30.10">
    <property type="entry name" value="Glutaredoxin"/>
    <property type="match status" value="1"/>
</dbReference>
<dbReference type="SUPFAM" id="SSF52833">
    <property type="entry name" value="Thioredoxin-like"/>
    <property type="match status" value="1"/>
</dbReference>
<keyword evidence="2" id="KW-1185">Reference proteome</keyword>
<dbReference type="RefSeq" id="WP_238749944.1">
    <property type="nucleotide sequence ID" value="NZ_CAKLPZ010000001.1"/>
</dbReference>
<dbReference type="Pfam" id="PF11009">
    <property type="entry name" value="BrxC"/>
    <property type="match status" value="1"/>
</dbReference>
<dbReference type="InterPro" id="IPR022551">
    <property type="entry name" value="BrxC"/>
</dbReference>
<organism evidence="1 2">
    <name type="scientific">Neolewinella maritima</name>
    <dbReference type="NCBI Taxonomy" id="1383882"/>
    <lineage>
        <taxon>Bacteria</taxon>
        <taxon>Pseudomonadati</taxon>
        <taxon>Bacteroidota</taxon>
        <taxon>Saprospiria</taxon>
        <taxon>Saprospirales</taxon>
        <taxon>Lewinellaceae</taxon>
        <taxon>Neolewinella</taxon>
    </lineage>
</organism>
<comment type="caution">
    <text evidence="1">The sequence shown here is derived from an EMBL/GenBank/DDBJ whole genome shotgun (WGS) entry which is preliminary data.</text>
</comment>
<sequence>MNWTPVSSVHDIEALIERSHTTPCLILKHSTTCPISSLAKNRLEKQWDIASSALEPYYLDLLRHREVSHHIASEFGVRHESPQILVIKNGKCIHDASHLDIRVDELRQPA</sequence>
<name>A0ABM9AZ30_9BACT</name>